<protein>
    <submittedName>
        <fullName evidence="3">DUF1829 domain-containing protein</fullName>
    </submittedName>
</protein>
<dbReference type="KEGG" id="agn:AFK25_02235"/>
<sequence length="259" mass="30174">MPLANQLKNAYLEWLNQKLNMKDLDSGIIEITSPLMDRHNDHLQIYVIPQEDGKLKLTDDAYILSDLMMMGFELNSSNKRKEIFNTIINGFGVKYSPKTDELYTIATLNDFPQKKHMLLQAMLAVNDMFMVLRSNIVSIFFEEVESFLYENDVRYTDNVSFIGKTGYSHKFHFLVPKSKKKPVDRIIQTLNNPTRDKTQNLIFAWSDTKETRKHSSQLFVFLNDTDRNIDTEVIHAFESYDISPILWSNRESILSELTA</sequence>
<dbReference type="InterPro" id="IPR014960">
    <property type="entry name" value="DUF1828"/>
</dbReference>
<evidence type="ECO:0000313" key="4">
    <source>
        <dbReference type="Proteomes" id="UP001176117"/>
    </source>
</evidence>
<organism evidence="3 4">
    <name type="scientific">Anoxybacillus gonensis</name>
    <dbReference type="NCBI Taxonomy" id="198467"/>
    <lineage>
        <taxon>Bacteria</taxon>
        <taxon>Bacillati</taxon>
        <taxon>Bacillota</taxon>
        <taxon>Bacilli</taxon>
        <taxon>Bacillales</taxon>
        <taxon>Anoxybacillaceae</taxon>
        <taxon>Anoxybacillus</taxon>
    </lineage>
</organism>
<evidence type="ECO:0000313" key="3">
    <source>
        <dbReference type="EMBL" id="MDO0876819.1"/>
    </source>
</evidence>
<dbReference type="AlphaFoldDB" id="A0AAW7TFC4"/>
<gene>
    <name evidence="3" type="ORF">NBU54_03875</name>
</gene>
<dbReference type="RefSeq" id="WP_035064562.1">
    <property type="nucleotide sequence ID" value="NZ_CP012152.1"/>
</dbReference>
<feature type="domain" description="DUF1828" evidence="1">
    <location>
        <begin position="34"/>
        <end position="125"/>
    </location>
</feature>
<dbReference type="Proteomes" id="UP001176117">
    <property type="component" value="Unassembled WGS sequence"/>
</dbReference>
<dbReference type="EMBL" id="JAMOGB010000002">
    <property type="protein sequence ID" value="MDO0876819.1"/>
    <property type="molecule type" value="Genomic_DNA"/>
</dbReference>
<comment type="caution">
    <text evidence="3">The sequence shown here is derived from an EMBL/GenBank/DDBJ whole genome shotgun (WGS) entry which is preliminary data.</text>
</comment>
<dbReference type="InterPro" id="IPR014961">
    <property type="entry name" value="DUF1829"/>
</dbReference>
<dbReference type="Pfam" id="PF08862">
    <property type="entry name" value="DUF1829"/>
    <property type="match status" value="1"/>
</dbReference>
<proteinExistence type="predicted"/>
<keyword evidence="4" id="KW-1185">Reference proteome</keyword>
<reference evidence="3" key="1">
    <citation type="submission" date="2022-05" db="EMBL/GenBank/DDBJ databases">
        <title>Genome-based reclassification of Anoxybacillus salavatliensis Cihan et al. as a later heterotypic synonym of Anoxybacillus gonensis Belduz et al. 2003.</title>
        <authorList>
            <person name="Inan Bektas K."/>
            <person name="Guler H.I."/>
            <person name="Belduz A.O."/>
            <person name="Canakci S."/>
        </authorList>
    </citation>
    <scope>NUCLEOTIDE SEQUENCE</scope>
    <source>
        <strain evidence="3">NCIMB 13933</strain>
    </source>
</reference>
<evidence type="ECO:0000259" key="1">
    <source>
        <dbReference type="Pfam" id="PF08861"/>
    </source>
</evidence>
<feature type="domain" description="DUF1829" evidence="2">
    <location>
        <begin position="163"/>
        <end position="250"/>
    </location>
</feature>
<evidence type="ECO:0000259" key="2">
    <source>
        <dbReference type="Pfam" id="PF08862"/>
    </source>
</evidence>
<dbReference type="Pfam" id="PF08861">
    <property type="entry name" value="DUF1828"/>
    <property type="match status" value="1"/>
</dbReference>
<name>A0AAW7TFC4_9BACL</name>
<accession>A0AAW7TFC4</accession>